<reference evidence="1 2" key="1">
    <citation type="submission" date="2021-06" db="EMBL/GenBank/DDBJ databases">
        <authorList>
            <person name="Kallberg Y."/>
            <person name="Tangrot J."/>
            <person name="Rosling A."/>
        </authorList>
    </citation>
    <scope>NUCLEOTIDE SEQUENCE [LARGE SCALE GENOMIC DNA]</scope>
    <source>
        <strain evidence="1 2">120-4 pot B 10/14</strain>
    </source>
</reference>
<dbReference type="EMBL" id="CAJVQB010000655">
    <property type="protein sequence ID" value="CAG8500528.1"/>
    <property type="molecule type" value="Genomic_DNA"/>
</dbReference>
<gene>
    <name evidence="1" type="ORF">GMARGA_LOCUS2177</name>
</gene>
<name>A0ABM8W1G4_GIGMA</name>
<sequence>MSNYFMEELQWVCKNRTSHLPEKQTGIGTTQLEGSLYLEL</sequence>
<evidence type="ECO:0000313" key="1">
    <source>
        <dbReference type="EMBL" id="CAG8500528.1"/>
    </source>
</evidence>
<evidence type="ECO:0000313" key="2">
    <source>
        <dbReference type="Proteomes" id="UP000789901"/>
    </source>
</evidence>
<organism evidence="1 2">
    <name type="scientific">Gigaspora margarita</name>
    <dbReference type="NCBI Taxonomy" id="4874"/>
    <lineage>
        <taxon>Eukaryota</taxon>
        <taxon>Fungi</taxon>
        <taxon>Fungi incertae sedis</taxon>
        <taxon>Mucoromycota</taxon>
        <taxon>Glomeromycotina</taxon>
        <taxon>Glomeromycetes</taxon>
        <taxon>Diversisporales</taxon>
        <taxon>Gigasporaceae</taxon>
        <taxon>Gigaspora</taxon>
    </lineage>
</organism>
<protein>
    <submittedName>
        <fullName evidence="1">22154_t:CDS:1</fullName>
    </submittedName>
</protein>
<comment type="caution">
    <text evidence="1">The sequence shown here is derived from an EMBL/GenBank/DDBJ whole genome shotgun (WGS) entry which is preliminary data.</text>
</comment>
<accession>A0ABM8W1G4</accession>
<proteinExistence type="predicted"/>
<dbReference type="Proteomes" id="UP000789901">
    <property type="component" value="Unassembled WGS sequence"/>
</dbReference>
<keyword evidence="2" id="KW-1185">Reference proteome</keyword>